<keyword evidence="5" id="KW-0732">Signal</keyword>
<keyword evidence="1" id="KW-0677">Repeat</keyword>
<dbReference type="PROSITE" id="PS50005">
    <property type="entry name" value="TPR"/>
    <property type="match status" value="2"/>
</dbReference>
<dbReference type="Proteomes" id="UP000595917">
    <property type="component" value="Chromosome"/>
</dbReference>
<evidence type="ECO:0000256" key="1">
    <source>
        <dbReference type="ARBA" id="ARBA00022737"/>
    </source>
</evidence>
<feature type="repeat" description="TPR" evidence="3">
    <location>
        <begin position="31"/>
        <end position="64"/>
    </location>
</feature>
<evidence type="ECO:0000256" key="3">
    <source>
        <dbReference type="PROSITE-ProRule" id="PRU00339"/>
    </source>
</evidence>
<dbReference type="PANTHER" id="PTHR44943:SF8">
    <property type="entry name" value="TPR REPEAT-CONTAINING PROTEIN MJ0263"/>
    <property type="match status" value="1"/>
</dbReference>
<dbReference type="SMART" id="SM00028">
    <property type="entry name" value="TPR"/>
    <property type="match status" value="3"/>
</dbReference>
<dbReference type="AlphaFoldDB" id="A0A7T7XKS8"/>
<organism evidence="6 7">
    <name type="scientific">Breznakiella homolactica</name>
    <dbReference type="NCBI Taxonomy" id="2798577"/>
    <lineage>
        <taxon>Bacteria</taxon>
        <taxon>Pseudomonadati</taxon>
        <taxon>Spirochaetota</taxon>
        <taxon>Spirochaetia</taxon>
        <taxon>Spirochaetales</taxon>
        <taxon>Breznakiellaceae</taxon>
        <taxon>Breznakiella</taxon>
    </lineage>
</organism>
<dbReference type="PANTHER" id="PTHR44943">
    <property type="entry name" value="CELLULOSE SYNTHASE OPERON PROTEIN C"/>
    <property type="match status" value="1"/>
</dbReference>
<dbReference type="EMBL" id="CP067089">
    <property type="protein sequence ID" value="QQO08214.1"/>
    <property type="molecule type" value="Genomic_DNA"/>
</dbReference>
<dbReference type="InterPro" id="IPR019734">
    <property type="entry name" value="TPR_rpt"/>
</dbReference>
<evidence type="ECO:0000256" key="2">
    <source>
        <dbReference type="ARBA" id="ARBA00022803"/>
    </source>
</evidence>
<dbReference type="SUPFAM" id="SSF48452">
    <property type="entry name" value="TPR-like"/>
    <property type="match status" value="2"/>
</dbReference>
<feature type="compositionally biased region" description="Acidic residues" evidence="4">
    <location>
        <begin position="327"/>
        <end position="338"/>
    </location>
</feature>
<dbReference type="RefSeq" id="WP_215625520.1">
    <property type="nucleotide sequence ID" value="NZ_CP067089.2"/>
</dbReference>
<evidence type="ECO:0000256" key="5">
    <source>
        <dbReference type="SAM" id="SignalP"/>
    </source>
</evidence>
<dbReference type="Pfam" id="PF14559">
    <property type="entry name" value="TPR_19"/>
    <property type="match status" value="1"/>
</dbReference>
<proteinExistence type="predicted"/>
<sequence>MPKTKKPLLWLVLCLIPFLGSCVSRVGAISAEEYYSLGIAYMDLGKYEEAEKWFKRASLMDKTMTASVYNLGRIAFETGRYEEAAEQFESILVKDPENTMVLKAAAYARIRTGDLTLAEGYYERVLPLEPESADAGYNYALVLLALEKAPEAEAVLSNYSFALLENKDVQLLYARILRAQDKVEAVDVYDQWLANYSDLDVRYEYALALESAELYARALAEYDTVLSSDTSGLKLVSRQDVQFSRARLLLIADSGSSQGIEALSELVNGGFSDTLRLEALLDEKSVSDSAKTEIRRLIVTAEQKASEETPPPETESPRGDVPAASETDVEGGSDSTDE</sequence>
<evidence type="ECO:0000256" key="4">
    <source>
        <dbReference type="SAM" id="MobiDB-lite"/>
    </source>
</evidence>
<dbReference type="InterPro" id="IPR011990">
    <property type="entry name" value="TPR-like_helical_dom_sf"/>
</dbReference>
<accession>A0A7T7XKS8</accession>
<dbReference type="Gene3D" id="1.25.40.10">
    <property type="entry name" value="Tetratricopeptide repeat domain"/>
    <property type="match status" value="1"/>
</dbReference>
<reference evidence="6" key="1">
    <citation type="submission" date="2021-01" db="EMBL/GenBank/DDBJ databases">
        <title>Description of Breznakiella homolactica.</title>
        <authorList>
            <person name="Song Y."/>
            <person name="Brune A."/>
        </authorList>
    </citation>
    <scope>NUCLEOTIDE SEQUENCE</scope>
    <source>
        <strain evidence="6">RmG30</strain>
    </source>
</reference>
<dbReference type="KEGG" id="bhc:JFL75_14915"/>
<dbReference type="Pfam" id="PF13432">
    <property type="entry name" value="TPR_16"/>
    <property type="match status" value="1"/>
</dbReference>
<keyword evidence="2 3" id="KW-0802">TPR repeat</keyword>
<feature type="signal peptide" evidence="5">
    <location>
        <begin position="1"/>
        <end position="24"/>
    </location>
</feature>
<dbReference type="PROSITE" id="PS50293">
    <property type="entry name" value="TPR_REGION"/>
    <property type="match status" value="1"/>
</dbReference>
<dbReference type="PROSITE" id="PS51257">
    <property type="entry name" value="PROKAR_LIPOPROTEIN"/>
    <property type="match status" value="1"/>
</dbReference>
<feature type="region of interest" description="Disordered" evidence="4">
    <location>
        <begin position="299"/>
        <end position="338"/>
    </location>
</feature>
<dbReference type="InterPro" id="IPR051685">
    <property type="entry name" value="Ycf3/AcsC/BcsC/TPR_MFPF"/>
</dbReference>
<evidence type="ECO:0000313" key="6">
    <source>
        <dbReference type="EMBL" id="QQO08214.1"/>
    </source>
</evidence>
<evidence type="ECO:0000313" key="7">
    <source>
        <dbReference type="Proteomes" id="UP000595917"/>
    </source>
</evidence>
<feature type="repeat" description="TPR" evidence="3">
    <location>
        <begin position="65"/>
        <end position="98"/>
    </location>
</feature>
<keyword evidence="7" id="KW-1185">Reference proteome</keyword>
<name>A0A7T7XKS8_9SPIR</name>
<protein>
    <submittedName>
        <fullName evidence="6">Tetratricopeptide repeat protein</fullName>
    </submittedName>
</protein>
<gene>
    <name evidence="6" type="ORF">JFL75_14915</name>
</gene>
<feature type="chain" id="PRO_5031377593" evidence="5">
    <location>
        <begin position="25"/>
        <end position="338"/>
    </location>
</feature>